<evidence type="ECO:0000259" key="1">
    <source>
        <dbReference type="PROSITE" id="PS50995"/>
    </source>
</evidence>
<dbReference type="SUPFAM" id="SSF46785">
    <property type="entry name" value="Winged helix' DNA-binding domain"/>
    <property type="match status" value="1"/>
</dbReference>
<dbReference type="PROSITE" id="PS50995">
    <property type="entry name" value="HTH_MARR_2"/>
    <property type="match status" value="1"/>
</dbReference>
<dbReference type="STRING" id="561176.SAMN04488561_0215"/>
<dbReference type="PANTHER" id="PTHR33164">
    <property type="entry name" value="TRANSCRIPTIONAL REGULATOR, MARR FAMILY"/>
    <property type="match status" value="1"/>
</dbReference>
<dbReference type="InterPro" id="IPR036388">
    <property type="entry name" value="WH-like_DNA-bd_sf"/>
</dbReference>
<dbReference type="AlphaFoldDB" id="A0A1H5CJQ4"/>
<dbReference type="Pfam" id="PF12802">
    <property type="entry name" value="MarR_2"/>
    <property type="match status" value="1"/>
</dbReference>
<evidence type="ECO:0000313" key="3">
    <source>
        <dbReference type="Proteomes" id="UP000181980"/>
    </source>
</evidence>
<name>A0A1H5CJQ4_9ACTN</name>
<sequence length="150" mass="16538">MPSDDRRDLAAMMYPVVRALLAVEQPVLDAHGVAMWGYSVLTALDRTPIRTQAALAEAIGADKTRIIGTLDELQDAGLITRTPDPDDRRVRLLAITDEGRRVRRAITAGIRSREDRLLSRLPATDRRGFVRALTELSALPPDELANLADD</sequence>
<keyword evidence="2" id="KW-0238">DNA-binding</keyword>
<proteinExistence type="predicted"/>
<reference evidence="3" key="1">
    <citation type="submission" date="2016-10" db="EMBL/GenBank/DDBJ databases">
        <authorList>
            <person name="Varghese N."/>
            <person name="Submissions S."/>
        </authorList>
    </citation>
    <scope>NUCLEOTIDE SEQUENCE [LARGE SCALE GENOMIC DNA]</scope>
    <source>
        <strain evidence="3">DSM 45237</strain>
    </source>
</reference>
<dbReference type="GO" id="GO:0006950">
    <property type="term" value="P:response to stress"/>
    <property type="evidence" value="ECO:0007669"/>
    <property type="project" value="TreeGrafter"/>
</dbReference>
<feature type="domain" description="HTH marR-type" evidence="1">
    <location>
        <begin position="6"/>
        <end position="138"/>
    </location>
</feature>
<protein>
    <submittedName>
        <fullName evidence="2">DNA-binding transcriptional regulator, MarR family</fullName>
    </submittedName>
</protein>
<dbReference type="InterPro" id="IPR036390">
    <property type="entry name" value="WH_DNA-bd_sf"/>
</dbReference>
<dbReference type="GO" id="GO:0003677">
    <property type="term" value="F:DNA binding"/>
    <property type="evidence" value="ECO:0007669"/>
    <property type="project" value="UniProtKB-KW"/>
</dbReference>
<dbReference type="InterPro" id="IPR039422">
    <property type="entry name" value="MarR/SlyA-like"/>
</dbReference>
<keyword evidence="3" id="KW-1185">Reference proteome</keyword>
<dbReference type="SMART" id="SM00347">
    <property type="entry name" value="HTH_MARR"/>
    <property type="match status" value="1"/>
</dbReference>
<dbReference type="Proteomes" id="UP000181980">
    <property type="component" value="Unassembled WGS sequence"/>
</dbReference>
<gene>
    <name evidence="2" type="ORF">SAMN04488561_0215</name>
</gene>
<accession>A0A1H5CJQ4</accession>
<dbReference type="EMBL" id="FNUC01000001">
    <property type="protein sequence ID" value="SED66654.1"/>
    <property type="molecule type" value="Genomic_DNA"/>
</dbReference>
<dbReference type="PANTHER" id="PTHR33164:SF43">
    <property type="entry name" value="HTH-TYPE TRANSCRIPTIONAL REPRESSOR YETL"/>
    <property type="match status" value="1"/>
</dbReference>
<dbReference type="Gene3D" id="1.10.10.10">
    <property type="entry name" value="Winged helix-like DNA-binding domain superfamily/Winged helix DNA-binding domain"/>
    <property type="match status" value="1"/>
</dbReference>
<evidence type="ECO:0000313" key="2">
    <source>
        <dbReference type="EMBL" id="SED66654.1"/>
    </source>
</evidence>
<dbReference type="GO" id="GO:0003700">
    <property type="term" value="F:DNA-binding transcription factor activity"/>
    <property type="evidence" value="ECO:0007669"/>
    <property type="project" value="InterPro"/>
</dbReference>
<dbReference type="RefSeq" id="WP_216094197.1">
    <property type="nucleotide sequence ID" value="NZ_FNUC01000001.1"/>
</dbReference>
<dbReference type="PRINTS" id="PR00598">
    <property type="entry name" value="HTHMARR"/>
</dbReference>
<organism evidence="2 3">
    <name type="scientific">Jiangella alba</name>
    <dbReference type="NCBI Taxonomy" id="561176"/>
    <lineage>
        <taxon>Bacteria</taxon>
        <taxon>Bacillati</taxon>
        <taxon>Actinomycetota</taxon>
        <taxon>Actinomycetes</taxon>
        <taxon>Jiangellales</taxon>
        <taxon>Jiangellaceae</taxon>
        <taxon>Jiangella</taxon>
    </lineage>
</organism>
<dbReference type="InterPro" id="IPR000835">
    <property type="entry name" value="HTH_MarR-typ"/>
</dbReference>